<dbReference type="EMBL" id="SMMG02000009">
    <property type="protein sequence ID" value="KAA3460548.1"/>
    <property type="molecule type" value="Genomic_DNA"/>
</dbReference>
<evidence type="ECO:0000259" key="1">
    <source>
        <dbReference type="Pfam" id="PF14111"/>
    </source>
</evidence>
<sequence>MLMKDGSDLRAWVVIKMEEDISTRLGKLSFSDEEIKKVVSKKINMDISKGYEHWAIGRLIMEEKVNREAIYRVFKSIWYTKEEVNFVAIEEGGILVKFSNEEDRKRILNLAPWLYDQCLFNMVPFNKNKALDEYDFSHSPFWVRISNIPLEYMDRDMAMEIGNAIGEVLAIDWRDRDGGWTKYMRIRVSIDIEKPLRRIVQYIDKKKKEFVCVLQYERLPICGLIGHTTQKCKKEKIYNESNDEIFQYGNWLRAPTTQNNGLMRNDIKLIREDNVSKSMSDRENCQSLKRITTNEEGDKEQVKYGGCFRNVYTTREKKQKEWTR</sequence>
<gene>
    <name evidence="2" type="ORF">EPI10_027203</name>
</gene>
<evidence type="ECO:0000313" key="2">
    <source>
        <dbReference type="EMBL" id="KAA3460548.1"/>
    </source>
</evidence>
<organism evidence="2 3">
    <name type="scientific">Gossypium australe</name>
    <dbReference type="NCBI Taxonomy" id="47621"/>
    <lineage>
        <taxon>Eukaryota</taxon>
        <taxon>Viridiplantae</taxon>
        <taxon>Streptophyta</taxon>
        <taxon>Embryophyta</taxon>
        <taxon>Tracheophyta</taxon>
        <taxon>Spermatophyta</taxon>
        <taxon>Magnoliopsida</taxon>
        <taxon>eudicotyledons</taxon>
        <taxon>Gunneridae</taxon>
        <taxon>Pentapetalae</taxon>
        <taxon>rosids</taxon>
        <taxon>malvids</taxon>
        <taxon>Malvales</taxon>
        <taxon>Malvaceae</taxon>
        <taxon>Malvoideae</taxon>
        <taxon>Gossypium</taxon>
    </lineage>
</organism>
<dbReference type="Proteomes" id="UP000325315">
    <property type="component" value="Unassembled WGS sequence"/>
</dbReference>
<dbReference type="PANTHER" id="PTHR31286">
    <property type="entry name" value="GLYCINE-RICH CELL WALL STRUCTURAL PROTEIN 1.8-LIKE"/>
    <property type="match status" value="1"/>
</dbReference>
<feature type="domain" description="DUF4283" evidence="1">
    <location>
        <begin position="56"/>
        <end position="128"/>
    </location>
</feature>
<name>A0A5B6UTF9_9ROSI</name>
<proteinExistence type="predicted"/>
<dbReference type="OrthoDB" id="978193at2759"/>
<protein>
    <submittedName>
        <fullName evidence="2">Zinc finger, CCHC-type</fullName>
    </submittedName>
</protein>
<reference evidence="3" key="1">
    <citation type="journal article" date="2019" name="Plant Biotechnol. J.">
        <title>Genome sequencing of the Australian wild diploid species Gossypium australe highlights disease resistance and delayed gland morphogenesis.</title>
        <authorList>
            <person name="Cai Y."/>
            <person name="Cai X."/>
            <person name="Wang Q."/>
            <person name="Wang P."/>
            <person name="Zhang Y."/>
            <person name="Cai C."/>
            <person name="Xu Y."/>
            <person name="Wang K."/>
            <person name="Zhou Z."/>
            <person name="Wang C."/>
            <person name="Geng S."/>
            <person name="Li B."/>
            <person name="Dong Q."/>
            <person name="Hou Y."/>
            <person name="Wang H."/>
            <person name="Ai P."/>
            <person name="Liu Z."/>
            <person name="Yi F."/>
            <person name="Sun M."/>
            <person name="An G."/>
            <person name="Cheng J."/>
            <person name="Zhang Y."/>
            <person name="Shi Q."/>
            <person name="Xie Y."/>
            <person name="Shi X."/>
            <person name="Chang Y."/>
            <person name="Huang F."/>
            <person name="Chen Y."/>
            <person name="Hong S."/>
            <person name="Mi L."/>
            <person name="Sun Q."/>
            <person name="Zhang L."/>
            <person name="Zhou B."/>
            <person name="Peng R."/>
            <person name="Zhang X."/>
            <person name="Liu F."/>
        </authorList>
    </citation>
    <scope>NUCLEOTIDE SEQUENCE [LARGE SCALE GENOMIC DNA]</scope>
    <source>
        <strain evidence="3">cv. PA1801</strain>
    </source>
</reference>
<dbReference type="InterPro" id="IPR040256">
    <property type="entry name" value="At4g02000-like"/>
</dbReference>
<keyword evidence="3" id="KW-1185">Reference proteome</keyword>
<dbReference type="PANTHER" id="PTHR31286:SF178">
    <property type="entry name" value="DUF4283 DOMAIN-CONTAINING PROTEIN"/>
    <property type="match status" value="1"/>
</dbReference>
<accession>A0A5B6UTF9</accession>
<comment type="caution">
    <text evidence="2">The sequence shown here is derived from an EMBL/GenBank/DDBJ whole genome shotgun (WGS) entry which is preliminary data.</text>
</comment>
<evidence type="ECO:0000313" key="3">
    <source>
        <dbReference type="Proteomes" id="UP000325315"/>
    </source>
</evidence>
<dbReference type="Pfam" id="PF14111">
    <property type="entry name" value="DUF4283"/>
    <property type="match status" value="1"/>
</dbReference>
<dbReference type="AlphaFoldDB" id="A0A5B6UTF9"/>
<dbReference type="InterPro" id="IPR025558">
    <property type="entry name" value="DUF4283"/>
</dbReference>